<feature type="transmembrane region" description="Helical" evidence="21">
    <location>
        <begin position="917"/>
        <end position="941"/>
    </location>
</feature>
<dbReference type="AlphaFoldDB" id="A0A7E6EXT1"/>
<gene>
    <name evidence="25" type="primary">LOC115212742</name>
</gene>
<evidence type="ECO:0000256" key="11">
    <source>
        <dbReference type="ARBA" id="ARBA00022837"/>
    </source>
</evidence>
<evidence type="ECO:0000313" key="24">
    <source>
        <dbReference type="Proteomes" id="UP000515154"/>
    </source>
</evidence>
<feature type="transmembrane region" description="Helical" evidence="21">
    <location>
        <begin position="164"/>
        <end position="184"/>
    </location>
</feature>
<keyword evidence="13 21" id="KW-1133">Transmembrane helix</keyword>
<evidence type="ECO:0000256" key="10">
    <source>
        <dbReference type="ARBA" id="ARBA00022737"/>
    </source>
</evidence>
<dbReference type="SMART" id="SM00237">
    <property type="entry name" value="Calx_beta"/>
    <property type="match status" value="2"/>
</dbReference>
<dbReference type="GO" id="GO:0098703">
    <property type="term" value="P:calcium ion import across plasma membrane"/>
    <property type="evidence" value="ECO:0007669"/>
    <property type="project" value="TreeGrafter"/>
</dbReference>
<evidence type="ECO:0000256" key="12">
    <source>
        <dbReference type="ARBA" id="ARBA00022860"/>
    </source>
</evidence>
<evidence type="ECO:0000256" key="17">
    <source>
        <dbReference type="ARBA" id="ARBA00023180"/>
    </source>
</evidence>
<evidence type="ECO:0000256" key="13">
    <source>
        <dbReference type="ARBA" id="ARBA00022989"/>
    </source>
</evidence>
<dbReference type="GO" id="GO:0005432">
    <property type="term" value="F:calcium:sodium antiporter activity"/>
    <property type="evidence" value="ECO:0007669"/>
    <property type="project" value="InterPro"/>
</dbReference>
<evidence type="ECO:0000259" key="23">
    <source>
        <dbReference type="SMART" id="SM00237"/>
    </source>
</evidence>
<dbReference type="GO" id="GO:0046872">
    <property type="term" value="F:metal ion binding"/>
    <property type="evidence" value="ECO:0007669"/>
    <property type="project" value="UniProtKB-KW"/>
</dbReference>
<feature type="domain" description="Calx-beta" evidence="23">
    <location>
        <begin position="505"/>
        <end position="604"/>
    </location>
</feature>
<evidence type="ECO:0000256" key="21">
    <source>
        <dbReference type="SAM" id="Phobius"/>
    </source>
</evidence>
<comment type="similarity">
    <text evidence="2">Belongs to the Ca(2+):cation antiporter (CaCA) (TC 2.A.19) family. SLC8 subfamily.</text>
</comment>
<evidence type="ECO:0000256" key="14">
    <source>
        <dbReference type="ARBA" id="ARBA00023053"/>
    </source>
</evidence>
<keyword evidence="11" id="KW-0106">Calcium</keyword>
<sequence>MDILLLSKKWTFPLLLIGIFSQTCLVVSESASSSDFNDTCNTFSDPCKNGLIIPRWEPTGNLSVGDKVARAIIYFVLMVYLFLGVSIIADRFMASIEVITSKEKDVTVKKPDGTTTIVSVRIWNETVSNLTLMALGSSAPEIMLSVIEICGNNFKAGDLGPSTIVGSAAFNLFIITALCIEVIPNGESRSINHLSVFFITSIWSVFAYLWLYFILSVISYGIVEVWEAILTFLFFPATVVTAYVADRKLLNKFISKKYRASKQKGVVIQCEGLDIENADSKANHLGEDVAFKGLDSEETDVREFEQHRREYIEILREMRKKNPTLDMKTLEDMAEAEAVNRGPKSRAFYRIQATRKLTGGGNIIKKAKTQTSMQLSSTTDQKPEDEITKVCFDPGHYTVMENVGTFYGTVTREGGDLSKTLYVDYKTEDGTANAGSDYVYAEGTLVFYPMETHKQFPISIIDDDIFEEDEHFYIRLSNLRVGDSQGLFESGQAEAKAILANPFLATVMILDDDHPGIFQIEEKEMYITESSGEVEIRIIRTSGARGLVKVPFHSVDGTAVHGKDYELLDKEVCFDNDENEKFLRVRVFDDEEYEKNETFFIWLDEPFLVKKPADTDSAHSGSISHYFEECDASCFLDETNVSVHSGTPYSNMIPLIERQNFGSSTSASNEPIRHRMSGTMSTFLRKISQSSFVEDTIETLNSAKVSLMQNESEKDKHSSGKASMPKSPSTSNTAPVHQRMSGTISHFFRKISQTSSDDRLSTALETFPSSSYMHADREEKEKQPIHQSSDSNFSLATMHHASGSSSENVQQEEDDPVLVELGKPRRGENIKITVHITESTEFKSVVDKLLKKANLSLVVSTSSWREQFIEAITVNAEGDDDDDGEEEKLPSCMDYIMHFVCLFWKVLFAFVPPTEYWGGWACFTVSICLIGVLTAFIGDFASHFGCTIGLKDAVTAVSFVALGTSVPDTFASKVAAVNDKYADSSIGNVTGSNAVNVFLGIGIAWSIAAIYHAANGSVFRVHPGTLAFSVTVFCVFAFFTTLILVLRRHKKVGGELGGPPVYRHVAASIFILFWVIYILLTSLMSYCYIEAF</sequence>
<feature type="transmembrane region" description="Helical" evidence="21">
    <location>
        <begin position="71"/>
        <end position="89"/>
    </location>
</feature>
<evidence type="ECO:0000256" key="1">
    <source>
        <dbReference type="ARBA" id="ARBA00004651"/>
    </source>
</evidence>
<feature type="transmembrane region" description="Helical" evidence="21">
    <location>
        <begin position="1067"/>
        <end position="1089"/>
    </location>
</feature>
<evidence type="ECO:0000256" key="4">
    <source>
        <dbReference type="ARBA" id="ARBA00022449"/>
    </source>
</evidence>
<keyword evidence="14" id="KW-0915">Sodium</keyword>
<name>A0A7E6EXT1_9MOLL</name>
<evidence type="ECO:0000256" key="16">
    <source>
        <dbReference type="ARBA" id="ARBA00023136"/>
    </source>
</evidence>
<evidence type="ECO:0000313" key="25">
    <source>
        <dbReference type="RefSeq" id="XP_036359785.1"/>
    </source>
</evidence>
<dbReference type="InterPro" id="IPR004836">
    <property type="entry name" value="Na_Ca_Ex"/>
</dbReference>
<organism evidence="24 25">
    <name type="scientific">Octopus sinensis</name>
    <name type="common">East Asian common octopus</name>
    <dbReference type="NCBI Taxonomy" id="2607531"/>
    <lineage>
        <taxon>Eukaryota</taxon>
        <taxon>Metazoa</taxon>
        <taxon>Spiralia</taxon>
        <taxon>Lophotrochozoa</taxon>
        <taxon>Mollusca</taxon>
        <taxon>Cephalopoda</taxon>
        <taxon>Coleoidea</taxon>
        <taxon>Octopodiformes</taxon>
        <taxon>Octopoda</taxon>
        <taxon>Incirrata</taxon>
        <taxon>Octopodidae</taxon>
        <taxon>Octopus</taxon>
    </lineage>
</organism>
<reference evidence="25" key="1">
    <citation type="submission" date="2025-08" db="UniProtKB">
        <authorList>
            <consortium name="RefSeq"/>
        </authorList>
    </citation>
    <scope>IDENTIFICATION</scope>
</reference>
<keyword evidence="3" id="KW-0813">Transport</keyword>
<proteinExistence type="inferred from homology"/>
<dbReference type="Gene3D" id="1.20.1420.30">
    <property type="entry name" value="NCX, central ion-binding region"/>
    <property type="match status" value="2"/>
</dbReference>
<feature type="chain" id="PRO_5028843095" evidence="22">
    <location>
        <begin position="27"/>
        <end position="1092"/>
    </location>
</feature>
<dbReference type="InterPro" id="IPR038081">
    <property type="entry name" value="CalX-like_sf"/>
</dbReference>
<keyword evidence="7 21" id="KW-0812">Transmembrane</keyword>
<comment type="catalytic activity">
    <reaction evidence="19">
        <text>Ca(2+)(in) + 3 Na(+)(out) = Ca(2+)(out) + 3 Na(+)(in)</text>
        <dbReference type="Rhea" id="RHEA:69955"/>
        <dbReference type="ChEBI" id="CHEBI:29101"/>
        <dbReference type="ChEBI" id="CHEBI:29108"/>
    </reaction>
</comment>
<dbReference type="RefSeq" id="XP_036359785.1">
    <property type="nucleotide sequence ID" value="XM_036503892.1"/>
</dbReference>
<dbReference type="Proteomes" id="UP000515154">
    <property type="component" value="Linkage group LG6"/>
</dbReference>
<keyword evidence="5" id="KW-1003">Cell membrane</keyword>
<dbReference type="Gene3D" id="2.60.40.2030">
    <property type="match status" value="3"/>
</dbReference>
<evidence type="ECO:0000256" key="7">
    <source>
        <dbReference type="ARBA" id="ARBA00022692"/>
    </source>
</evidence>
<keyword evidence="10" id="KW-0677">Repeat</keyword>
<feature type="region of interest" description="Disordered" evidence="20">
    <location>
        <begin position="767"/>
        <end position="789"/>
    </location>
</feature>
<evidence type="ECO:0000256" key="22">
    <source>
        <dbReference type="SAM" id="SignalP"/>
    </source>
</evidence>
<keyword evidence="12" id="KW-0112">Calmodulin-binding</keyword>
<dbReference type="GO" id="GO:0030424">
    <property type="term" value="C:axon"/>
    <property type="evidence" value="ECO:0007669"/>
    <property type="project" value="TreeGrafter"/>
</dbReference>
<dbReference type="Pfam" id="PF16494">
    <property type="entry name" value="Na_Ca_ex_C"/>
    <property type="match status" value="1"/>
</dbReference>
<feature type="signal peptide" evidence="22">
    <location>
        <begin position="1"/>
        <end position="26"/>
    </location>
</feature>
<evidence type="ECO:0000256" key="8">
    <source>
        <dbReference type="ARBA" id="ARBA00022723"/>
    </source>
</evidence>
<feature type="region of interest" description="Disordered" evidence="20">
    <location>
        <begin position="708"/>
        <end position="738"/>
    </location>
</feature>
<dbReference type="PRINTS" id="PR01259">
    <property type="entry name" value="NACAEXCHNGR"/>
</dbReference>
<dbReference type="SUPFAM" id="SSF141072">
    <property type="entry name" value="CalX-like"/>
    <property type="match status" value="2"/>
</dbReference>
<accession>A0A7E6EXT1</accession>
<evidence type="ECO:0000256" key="9">
    <source>
        <dbReference type="ARBA" id="ARBA00022729"/>
    </source>
</evidence>
<feature type="transmembrane region" description="Helical" evidence="21">
    <location>
        <begin position="994"/>
        <end position="1014"/>
    </location>
</feature>
<dbReference type="GO" id="GO:0098794">
    <property type="term" value="C:postsynapse"/>
    <property type="evidence" value="ECO:0007669"/>
    <property type="project" value="TreeGrafter"/>
</dbReference>
<dbReference type="GO" id="GO:0042383">
    <property type="term" value="C:sarcolemma"/>
    <property type="evidence" value="ECO:0007669"/>
    <property type="project" value="TreeGrafter"/>
</dbReference>
<dbReference type="InterPro" id="IPR044880">
    <property type="entry name" value="NCX_ion-bd_dom_sf"/>
</dbReference>
<evidence type="ECO:0000256" key="19">
    <source>
        <dbReference type="ARBA" id="ARBA00033667"/>
    </source>
</evidence>
<protein>
    <submittedName>
        <fullName evidence="25">Sodium/calcium exchanger 3-like isoform X1</fullName>
    </submittedName>
</protein>
<dbReference type="InterPro" id="IPR032452">
    <property type="entry name" value="Na_Ca_Ex_C-exten"/>
</dbReference>
<evidence type="ECO:0000256" key="18">
    <source>
        <dbReference type="ARBA" id="ARBA00023201"/>
    </source>
</evidence>
<keyword evidence="15" id="KW-0406">Ion transport</keyword>
<keyword evidence="18" id="KW-0739">Sodium transport</keyword>
<keyword evidence="17" id="KW-0325">Glycoprotein</keyword>
<dbReference type="FunFam" id="1.20.1420.30:FF:000003">
    <property type="entry name" value="sodium/calcium exchanger 1 isoform X1"/>
    <property type="match status" value="1"/>
</dbReference>
<dbReference type="InterPro" id="IPR051171">
    <property type="entry name" value="CaCA"/>
</dbReference>
<keyword evidence="6" id="KW-0109">Calcium transport</keyword>
<dbReference type="Pfam" id="PF01699">
    <property type="entry name" value="Na_Ca_ex"/>
    <property type="match status" value="2"/>
</dbReference>
<dbReference type="PANTHER" id="PTHR11878:SF65">
    <property type="entry name" value="NA_CA-EXCHANGE PROTEIN, ISOFORM G"/>
    <property type="match status" value="1"/>
</dbReference>
<feature type="compositionally biased region" description="Basic and acidic residues" evidence="20">
    <location>
        <begin position="774"/>
        <end position="784"/>
    </location>
</feature>
<feature type="domain" description="Calx-beta" evidence="23">
    <location>
        <begin position="377"/>
        <end position="477"/>
    </location>
</feature>
<dbReference type="InterPro" id="IPR003644">
    <property type="entry name" value="Calx_beta"/>
</dbReference>
<feature type="compositionally biased region" description="Polar residues" evidence="20">
    <location>
        <begin position="726"/>
        <end position="738"/>
    </location>
</feature>
<evidence type="ECO:0000256" key="15">
    <source>
        <dbReference type="ARBA" id="ARBA00023065"/>
    </source>
</evidence>
<keyword evidence="4" id="KW-0050">Antiport</keyword>
<keyword evidence="16 21" id="KW-0472">Membrane</keyword>
<dbReference type="PANTHER" id="PTHR11878">
    <property type="entry name" value="SODIUM/CALCIUM EXCHANGER"/>
    <property type="match status" value="1"/>
</dbReference>
<evidence type="ECO:0000256" key="20">
    <source>
        <dbReference type="SAM" id="MobiDB-lite"/>
    </source>
</evidence>
<keyword evidence="8" id="KW-0479">Metal-binding</keyword>
<comment type="subcellular location">
    <subcellularLocation>
        <location evidence="1">Cell membrane</location>
        <topology evidence="1">Multi-pass membrane protein</topology>
    </subcellularLocation>
</comment>
<keyword evidence="9 22" id="KW-0732">Signal</keyword>
<dbReference type="GO" id="GO:0007154">
    <property type="term" value="P:cell communication"/>
    <property type="evidence" value="ECO:0007669"/>
    <property type="project" value="InterPro"/>
</dbReference>
<evidence type="ECO:0000256" key="3">
    <source>
        <dbReference type="ARBA" id="ARBA00022448"/>
    </source>
</evidence>
<feature type="transmembrane region" description="Helical" evidence="21">
    <location>
        <begin position="1026"/>
        <end position="1046"/>
    </location>
</feature>
<dbReference type="InterPro" id="IPR004837">
    <property type="entry name" value="NaCa_Exmemb"/>
</dbReference>
<feature type="transmembrane region" description="Helical" evidence="21">
    <location>
        <begin position="228"/>
        <end position="245"/>
    </location>
</feature>
<feature type="transmembrane region" description="Helical" evidence="21">
    <location>
        <begin position="196"/>
        <end position="222"/>
    </location>
</feature>
<evidence type="ECO:0000256" key="6">
    <source>
        <dbReference type="ARBA" id="ARBA00022568"/>
    </source>
</evidence>
<evidence type="ECO:0000256" key="2">
    <source>
        <dbReference type="ARBA" id="ARBA00007489"/>
    </source>
</evidence>
<dbReference type="GO" id="GO:0005516">
    <property type="term" value="F:calmodulin binding"/>
    <property type="evidence" value="ECO:0007669"/>
    <property type="project" value="UniProtKB-KW"/>
</dbReference>
<evidence type="ECO:0000256" key="5">
    <source>
        <dbReference type="ARBA" id="ARBA00022475"/>
    </source>
</evidence>
<keyword evidence="24" id="KW-1185">Reference proteome</keyword>
<dbReference type="NCBIfam" id="TIGR00845">
    <property type="entry name" value="caca"/>
    <property type="match status" value="1"/>
</dbReference>
<dbReference type="Pfam" id="PF03160">
    <property type="entry name" value="Calx-beta"/>
    <property type="match status" value="1"/>
</dbReference>